<dbReference type="GO" id="GO:0019288">
    <property type="term" value="P:isopentenyl diphosphate biosynthetic process, methylerythritol 4-phosphate pathway"/>
    <property type="evidence" value="ECO:0007669"/>
    <property type="project" value="UniProtKB-UniRule"/>
</dbReference>
<dbReference type="Proteomes" id="UP000316798">
    <property type="component" value="Chromosome"/>
</dbReference>
<dbReference type="GO" id="GO:0050518">
    <property type="term" value="F:2-C-methyl-D-erythritol 4-phosphate cytidylyltransferase activity"/>
    <property type="evidence" value="ECO:0007669"/>
    <property type="project" value="UniProtKB-UniRule"/>
</dbReference>
<evidence type="ECO:0000256" key="3">
    <source>
        <dbReference type="ARBA" id="ARBA00009789"/>
    </source>
</evidence>
<dbReference type="InterPro" id="IPR034683">
    <property type="entry name" value="IspD/TarI"/>
</dbReference>
<feature type="site" description="Positions MEP for the nucleophilic attack" evidence="7">
    <location>
        <position position="159"/>
    </location>
</feature>
<evidence type="ECO:0000256" key="1">
    <source>
        <dbReference type="ARBA" id="ARBA00001282"/>
    </source>
</evidence>
<dbReference type="SUPFAM" id="SSF53448">
    <property type="entry name" value="Nucleotide-diphospho-sugar transferases"/>
    <property type="match status" value="1"/>
</dbReference>
<gene>
    <name evidence="7" type="primary">ispD</name>
    <name evidence="8" type="ORF">EUB48_09145</name>
</gene>
<dbReference type="CDD" id="cd02516">
    <property type="entry name" value="CDP-ME_synthetase"/>
    <property type="match status" value="1"/>
</dbReference>
<keyword evidence="9" id="KW-1185">Reference proteome</keyword>
<keyword evidence="5 7" id="KW-0548">Nucleotidyltransferase</keyword>
<dbReference type="AlphaFoldDB" id="A0A515DAH7"/>
<dbReference type="KEGG" id="rhf:EUB48_09145"/>
<evidence type="ECO:0000313" key="9">
    <source>
        <dbReference type="Proteomes" id="UP000316798"/>
    </source>
</evidence>
<keyword evidence="4 7" id="KW-0808">Transferase</keyword>
<dbReference type="RefSeq" id="WP_142818590.1">
    <property type="nucleotide sequence ID" value="NZ_CP035503.1"/>
</dbReference>
<dbReference type="EC" id="2.7.7.60" evidence="7"/>
<dbReference type="PANTHER" id="PTHR32125">
    <property type="entry name" value="2-C-METHYL-D-ERYTHRITOL 4-PHOSPHATE CYTIDYLYLTRANSFERASE, CHLOROPLASTIC"/>
    <property type="match status" value="1"/>
</dbReference>
<organism evidence="8 9">
    <name type="scientific">Rhodoferax sediminis</name>
    <dbReference type="NCBI Taxonomy" id="2509614"/>
    <lineage>
        <taxon>Bacteria</taxon>
        <taxon>Pseudomonadati</taxon>
        <taxon>Pseudomonadota</taxon>
        <taxon>Betaproteobacteria</taxon>
        <taxon>Burkholderiales</taxon>
        <taxon>Comamonadaceae</taxon>
        <taxon>Rhodoferax</taxon>
    </lineage>
</organism>
<dbReference type="OrthoDB" id="9806837at2"/>
<comment type="pathway">
    <text evidence="2 7">Isoprenoid biosynthesis; isopentenyl diphosphate biosynthesis via DXP pathway; isopentenyl diphosphate from 1-deoxy-D-xylulose 5-phosphate: step 2/6.</text>
</comment>
<sequence>MTDPAQNPRFFALIPCAGTGSRANTAVPKQYQPVAGFPMVLHTLAAFAAVPRIADLVVVVAPEDHFFEQQSAPCLIANCGGSTRAASVFNGLLELFEQGATPADWVLVHDAARCLVTPAQINALIDACEHDEVGGLLALKLADTLKCESDGRVAATLDRSDKWLAQTPQMFRIGALIEALQQAGDQVTDEAGAMEAMGHRPKLVPGDAQNFKVTYPQDFALAEIILRSRT</sequence>
<evidence type="ECO:0000256" key="7">
    <source>
        <dbReference type="HAMAP-Rule" id="MF_00108"/>
    </source>
</evidence>
<name>A0A515DAH7_9BURK</name>
<dbReference type="InterPro" id="IPR018294">
    <property type="entry name" value="ISPD_synthase_CS"/>
</dbReference>
<dbReference type="HAMAP" id="MF_00108">
    <property type="entry name" value="IspD"/>
    <property type="match status" value="1"/>
</dbReference>
<proteinExistence type="inferred from homology"/>
<dbReference type="NCBIfam" id="TIGR00453">
    <property type="entry name" value="ispD"/>
    <property type="match status" value="1"/>
</dbReference>
<accession>A0A515DAH7</accession>
<evidence type="ECO:0000256" key="5">
    <source>
        <dbReference type="ARBA" id="ARBA00022695"/>
    </source>
</evidence>
<feature type="site" description="Positions MEP for the nucleophilic attack" evidence="7">
    <location>
        <position position="212"/>
    </location>
</feature>
<dbReference type="InterPro" id="IPR029044">
    <property type="entry name" value="Nucleotide-diphossugar_trans"/>
</dbReference>
<dbReference type="PROSITE" id="PS01295">
    <property type="entry name" value="ISPD"/>
    <property type="match status" value="1"/>
</dbReference>
<dbReference type="InterPro" id="IPR001228">
    <property type="entry name" value="IspD"/>
</dbReference>
<evidence type="ECO:0000256" key="4">
    <source>
        <dbReference type="ARBA" id="ARBA00022679"/>
    </source>
</evidence>
<dbReference type="PANTHER" id="PTHR32125:SF4">
    <property type="entry name" value="2-C-METHYL-D-ERYTHRITOL 4-PHOSPHATE CYTIDYLYLTRANSFERASE, CHLOROPLASTIC"/>
    <property type="match status" value="1"/>
</dbReference>
<reference evidence="8 9" key="1">
    <citation type="submission" date="2019-01" db="EMBL/GenBank/DDBJ databases">
        <title>Genomic insights into a novel species Rhodoferax sp.</title>
        <authorList>
            <person name="Jin L."/>
        </authorList>
    </citation>
    <scope>NUCLEOTIDE SEQUENCE [LARGE SCALE GENOMIC DNA]</scope>
    <source>
        <strain evidence="8 9">CHu59-6-5</strain>
    </source>
</reference>
<feature type="site" description="Transition state stabilizer" evidence="7">
    <location>
        <position position="22"/>
    </location>
</feature>
<comment type="catalytic activity">
    <reaction evidence="1 7">
        <text>2-C-methyl-D-erythritol 4-phosphate + CTP + H(+) = 4-CDP-2-C-methyl-D-erythritol + diphosphate</text>
        <dbReference type="Rhea" id="RHEA:13429"/>
        <dbReference type="ChEBI" id="CHEBI:15378"/>
        <dbReference type="ChEBI" id="CHEBI:33019"/>
        <dbReference type="ChEBI" id="CHEBI:37563"/>
        <dbReference type="ChEBI" id="CHEBI:57823"/>
        <dbReference type="ChEBI" id="CHEBI:58262"/>
        <dbReference type="EC" id="2.7.7.60"/>
    </reaction>
</comment>
<dbReference type="Gene3D" id="3.90.550.10">
    <property type="entry name" value="Spore Coat Polysaccharide Biosynthesis Protein SpsA, Chain A"/>
    <property type="match status" value="1"/>
</dbReference>
<keyword evidence="6 7" id="KW-0414">Isoprene biosynthesis</keyword>
<dbReference type="EMBL" id="CP035503">
    <property type="protein sequence ID" value="QDL37418.1"/>
    <property type="molecule type" value="Genomic_DNA"/>
</dbReference>
<dbReference type="InterPro" id="IPR050088">
    <property type="entry name" value="IspD/TarI_cytidylyltransf_bact"/>
</dbReference>
<dbReference type="FunFam" id="3.90.550.10:FF:000003">
    <property type="entry name" value="2-C-methyl-D-erythritol 4-phosphate cytidylyltransferase"/>
    <property type="match status" value="1"/>
</dbReference>
<comment type="function">
    <text evidence="7">Catalyzes the formation of 4-diphosphocytidyl-2-C-methyl-D-erythritol from CTP and 2-C-methyl-D-erythritol 4-phosphate (MEP).</text>
</comment>
<feature type="site" description="Transition state stabilizer" evidence="7">
    <location>
        <position position="29"/>
    </location>
</feature>
<comment type="similarity">
    <text evidence="3 7">Belongs to the IspD/TarI cytidylyltransferase family. IspD subfamily.</text>
</comment>
<dbReference type="UniPathway" id="UPA00056">
    <property type="reaction ID" value="UER00093"/>
</dbReference>
<evidence type="ECO:0000256" key="2">
    <source>
        <dbReference type="ARBA" id="ARBA00004787"/>
    </source>
</evidence>
<evidence type="ECO:0000313" key="8">
    <source>
        <dbReference type="EMBL" id="QDL37418.1"/>
    </source>
</evidence>
<protein>
    <recommendedName>
        <fullName evidence="7">2-C-methyl-D-erythritol 4-phosphate cytidylyltransferase</fullName>
        <ecNumber evidence="7">2.7.7.60</ecNumber>
    </recommendedName>
    <alternativeName>
        <fullName evidence="7">4-diphosphocytidyl-2C-methyl-D-erythritol synthase</fullName>
    </alternativeName>
    <alternativeName>
        <fullName evidence="7">MEP cytidylyltransferase</fullName>
        <shortName evidence="7">MCT</shortName>
    </alternativeName>
</protein>
<evidence type="ECO:0000256" key="6">
    <source>
        <dbReference type="ARBA" id="ARBA00023229"/>
    </source>
</evidence>
<dbReference type="Pfam" id="PF01128">
    <property type="entry name" value="IspD"/>
    <property type="match status" value="1"/>
</dbReference>